<organism evidence="1 2">
    <name type="scientific">Staurois parvus</name>
    <dbReference type="NCBI Taxonomy" id="386267"/>
    <lineage>
        <taxon>Eukaryota</taxon>
        <taxon>Metazoa</taxon>
        <taxon>Chordata</taxon>
        <taxon>Craniata</taxon>
        <taxon>Vertebrata</taxon>
        <taxon>Euteleostomi</taxon>
        <taxon>Amphibia</taxon>
        <taxon>Batrachia</taxon>
        <taxon>Anura</taxon>
        <taxon>Neobatrachia</taxon>
        <taxon>Ranoidea</taxon>
        <taxon>Ranidae</taxon>
        <taxon>Staurois</taxon>
    </lineage>
</organism>
<dbReference type="EMBL" id="CATNWA010000842">
    <property type="protein sequence ID" value="CAI9538293.1"/>
    <property type="molecule type" value="Genomic_DNA"/>
</dbReference>
<keyword evidence="2" id="KW-1185">Reference proteome</keyword>
<evidence type="ECO:0000313" key="2">
    <source>
        <dbReference type="Proteomes" id="UP001162483"/>
    </source>
</evidence>
<dbReference type="Proteomes" id="UP001162483">
    <property type="component" value="Unassembled WGS sequence"/>
</dbReference>
<evidence type="ECO:0000313" key="1">
    <source>
        <dbReference type="EMBL" id="CAI9538293.1"/>
    </source>
</evidence>
<comment type="caution">
    <text evidence="1">The sequence shown here is derived from an EMBL/GenBank/DDBJ whole genome shotgun (WGS) entry which is preliminary data.</text>
</comment>
<gene>
    <name evidence="1" type="ORF">SPARVUS_LOCUS1409609</name>
</gene>
<dbReference type="PANTHER" id="PTHR14947">
    <property type="entry name" value="ZINC FINGER PROTEIN"/>
    <property type="match status" value="1"/>
</dbReference>
<reference evidence="1" key="1">
    <citation type="submission" date="2023-05" db="EMBL/GenBank/DDBJ databases">
        <authorList>
            <person name="Stuckert A."/>
        </authorList>
    </citation>
    <scope>NUCLEOTIDE SEQUENCE</scope>
</reference>
<name>A0ABN9AQM4_9NEOB</name>
<dbReference type="PANTHER" id="PTHR14947:SF24">
    <property type="entry name" value="ZINC FINGER PROTEIN 781-RELATED"/>
    <property type="match status" value="1"/>
</dbReference>
<dbReference type="InterPro" id="IPR039938">
    <property type="entry name" value="Sp4-like"/>
</dbReference>
<sequence length="154" mass="18382">MSQSFYIRSRILSHTRGFTMERKSYQCSECDKAYFHRSQIFSNTRGFTLERSHISVLNVIKLLLEVTSYNHRQNQWIHIREERSQLIRCSECDKAFTQKYQVLSDTRGFTVEGSHISVLKCRIMLLHRSQILSDTRGFTRREILLMLSMWIQIL</sequence>
<accession>A0ABN9AQM4</accession>
<proteinExistence type="predicted"/>
<protein>
    <submittedName>
        <fullName evidence="1">Uncharacterized protein</fullName>
    </submittedName>
</protein>